<dbReference type="RefSeq" id="WP_268249169.1">
    <property type="nucleotide sequence ID" value="NZ_BMXJ01000004.1"/>
</dbReference>
<dbReference type="InterPro" id="IPR036390">
    <property type="entry name" value="WH_DNA-bd_sf"/>
</dbReference>
<dbReference type="PANTHER" id="PTHR43537">
    <property type="entry name" value="TRANSCRIPTIONAL REGULATOR, GNTR FAMILY"/>
    <property type="match status" value="1"/>
</dbReference>
<dbReference type="Pfam" id="PF00392">
    <property type="entry name" value="GntR"/>
    <property type="match status" value="1"/>
</dbReference>
<evidence type="ECO:0000313" key="6">
    <source>
        <dbReference type="Proteomes" id="UP000598217"/>
    </source>
</evidence>
<evidence type="ECO:0000313" key="5">
    <source>
        <dbReference type="EMBL" id="MBE1457927.1"/>
    </source>
</evidence>
<keyword evidence="1" id="KW-0805">Transcription regulation</keyword>
<dbReference type="SUPFAM" id="SSF46785">
    <property type="entry name" value="Winged helix' DNA-binding domain"/>
    <property type="match status" value="1"/>
</dbReference>
<dbReference type="Gene3D" id="1.10.10.10">
    <property type="entry name" value="Winged helix-like DNA-binding domain superfamily/Winged helix DNA-binding domain"/>
    <property type="match status" value="1"/>
</dbReference>
<dbReference type="InterPro" id="IPR036388">
    <property type="entry name" value="WH-like_DNA-bd_sf"/>
</dbReference>
<name>A0ABR9HFW5_9ACTN</name>
<keyword evidence="6" id="KW-1185">Reference proteome</keyword>
<dbReference type="InterPro" id="IPR008920">
    <property type="entry name" value="TF_FadR/GntR_C"/>
</dbReference>
<dbReference type="SMART" id="SM00895">
    <property type="entry name" value="FCD"/>
    <property type="match status" value="1"/>
</dbReference>
<evidence type="ECO:0000259" key="4">
    <source>
        <dbReference type="PROSITE" id="PS50949"/>
    </source>
</evidence>
<dbReference type="InterPro" id="IPR000524">
    <property type="entry name" value="Tscrpt_reg_HTH_GntR"/>
</dbReference>
<dbReference type="EMBL" id="JADBDY010000001">
    <property type="protein sequence ID" value="MBE1457927.1"/>
    <property type="molecule type" value="Genomic_DNA"/>
</dbReference>
<dbReference type="PANTHER" id="PTHR43537:SF5">
    <property type="entry name" value="UXU OPERON TRANSCRIPTIONAL REGULATOR"/>
    <property type="match status" value="1"/>
</dbReference>
<evidence type="ECO:0000256" key="3">
    <source>
        <dbReference type="ARBA" id="ARBA00023163"/>
    </source>
</evidence>
<dbReference type="PRINTS" id="PR00035">
    <property type="entry name" value="HTHGNTR"/>
</dbReference>
<keyword evidence="2 5" id="KW-0238">DNA-binding</keyword>
<dbReference type="SMART" id="SM00345">
    <property type="entry name" value="HTH_GNTR"/>
    <property type="match status" value="1"/>
</dbReference>
<dbReference type="Pfam" id="PF07729">
    <property type="entry name" value="FCD"/>
    <property type="match status" value="1"/>
</dbReference>
<reference evidence="5 6" key="1">
    <citation type="submission" date="2020-10" db="EMBL/GenBank/DDBJ databases">
        <title>Sequencing the genomes of 1000 actinobacteria strains.</title>
        <authorList>
            <person name="Klenk H.-P."/>
        </authorList>
    </citation>
    <scope>NUCLEOTIDE SEQUENCE [LARGE SCALE GENOMIC DNA]</scope>
    <source>
        <strain evidence="5 6">DSM 45157</strain>
    </source>
</reference>
<dbReference type="SUPFAM" id="SSF48008">
    <property type="entry name" value="GntR ligand-binding domain-like"/>
    <property type="match status" value="1"/>
</dbReference>
<evidence type="ECO:0000256" key="1">
    <source>
        <dbReference type="ARBA" id="ARBA00023015"/>
    </source>
</evidence>
<dbReference type="CDD" id="cd07377">
    <property type="entry name" value="WHTH_GntR"/>
    <property type="match status" value="1"/>
</dbReference>
<gene>
    <name evidence="5" type="ORF">H4W79_002141</name>
</gene>
<feature type="domain" description="HTH gntR-type" evidence="4">
    <location>
        <begin position="3"/>
        <end position="71"/>
    </location>
</feature>
<accession>A0ABR9HFW5</accession>
<proteinExistence type="predicted"/>
<organism evidence="5 6">
    <name type="scientific">Nocardiopsis terrae</name>
    <dbReference type="NCBI Taxonomy" id="372655"/>
    <lineage>
        <taxon>Bacteria</taxon>
        <taxon>Bacillati</taxon>
        <taxon>Actinomycetota</taxon>
        <taxon>Actinomycetes</taxon>
        <taxon>Streptosporangiales</taxon>
        <taxon>Nocardiopsidaceae</taxon>
        <taxon>Nocardiopsis</taxon>
    </lineage>
</organism>
<dbReference type="InterPro" id="IPR011711">
    <property type="entry name" value="GntR_C"/>
</dbReference>
<evidence type="ECO:0000256" key="2">
    <source>
        <dbReference type="ARBA" id="ARBA00023125"/>
    </source>
</evidence>
<protein>
    <submittedName>
        <fullName evidence="5">DNA-binding FadR family transcriptional regulator</fullName>
    </submittedName>
</protein>
<sequence>MRTPVAQRTVEQIKAMISDGEVGPGQRLPTERELSTRLGVSRGSVREAIRSLTTLGVLEARHGAGVYVTALRPADLLEAFSVLAEVSRDETLLEVLQVRRMIEPAATAIAAARAAPEDLERIGALLDRMEDGAAPREPAEHGAADLGFHQAIVACAGNATLSAVHAGLSSRTFNERVWAGHDEAGFTAALHEDHRRIHEALLARDPEAARAAAAAHVLRVERWLGAQTRPGPDPAERERPR</sequence>
<keyword evidence="3" id="KW-0804">Transcription</keyword>
<comment type="caution">
    <text evidence="5">The sequence shown here is derived from an EMBL/GenBank/DDBJ whole genome shotgun (WGS) entry which is preliminary data.</text>
</comment>
<dbReference type="GO" id="GO:0003677">
    <property type="term" value="F:DNA binding"/>
    <property type="evidence" value="ECO:0007669"/>
    <property type="project" value="UniProtKB-KW"/>
</dbReference>
<dbReference type="Proteomes" id="UP000598217">
    <property type="component" value="Unassembled WGS sequence"/>
</dbReference>
<dbReference type="PROSITE" id="PS50949">
    <property type="entry name" value="HTH_GNTR"/>
    <property type="match status" value="1"/>
</dbReference>
<dbReference type="Gene3D" id="1.20.120.530">
    <property type="entry name" value="GntR ligand-binding domain-like"/>
    <property type="match status" value="1"/>
</dbReference>